<evidence type="ECO:0000259" key="4">
    <source>
        <dbReference type="Pfam" id="PF10170"/>
    </source>
</evidence>
<sequence>MEEDDGGIFECSMCLMQEGFHYFNKDPNPKWSKFRYTEEVFLCRNPFLPATVKAQDSNTPYLVVGGICSSCSKSVCLDAACSFYWQRRFCVKCAANDDLSGHHLPSSIVSEAKRRVQNAESEMTVTSSNSEQHPPPHPGREKSVES</sequence>
<evidence type="ECO:0000256" key="2">
    <source>
        <dbReference type="ARBA" id="ARBA00014801"/>
    </source>
</evidence>
<proteinExistence type="inferred from homology"/>
<dbReference type="InterPro" id="IPR042426">
    <property type="entry name" value="CDPF1"/>
</dbReference>
<dbReference type="PANTHER" id="PTHR31849">
    <property type="entry name" value="CYSTEINE-RICH PDF MOTIF DOMAIN-CONTAINING PROTEIN 1"/>
    <property type="match status" value="1"/>
</dbReference>
<accession>A0A0U3BGS0</accession>
<dbReference type="PRINTS" id="PR01995">
    <property type="entry name" value="UPF0595"/>
</dbReference>
<comment type="similarity">
    <text evidence="1">Belongs to the CDPF1 family.</text>
</comment>
<feature type="region of interest" description="Disordered" evidence="3">
    <location>
        <begin position="110"/>
        <end position="146"/>
    </location>
</feature>
<protein>
    <recommendedName>
        <fullName evidence="2">Cysteine-rich DPF motif domain-containing protein 1</fullName>
    </recommendedName>
</protein>
<reference evidence="5" key="1">
    <citation type="journal article" date="2016" name="Curr. Biol.">
        <title>The Compact Body Plan of Tardigrades Evolved by the Loss of a Large Body Region.</title>
        <authorList>
            <person name="Smith F.W."/>
            <person name="Boothby T.C."/>
            <person name="Giovannini I."/>
            <person name="Rebecchi L."/>
            <person name="Jockusch E.L."/>
            <person name="Goldstein B."/>
        </authorList>
    </citation>
    <scope>NUCLEOTIDE SEQUENCE</scope>
</reference>
<dbReference type="EMBL" id="KT991410">
    <property type="protein sequence ID" value="ALT32082.1"/>
    <property type="molecule type" value="Genomic_DNA"/>
</dbReference>
<dbReference type="AlphaFoldDB" id="A0A0U3BGS0"/>
<feature type="domain" description="Cysteine-rich DPF motif" evidence="4">
    <location>
        <begin position="9"/>
        <end position="108"/>
    </location>
</feature>
<evidence type="ECO:0000256" key="3">
    <source>
        <dbReference type="SAM" id="MobiDB-lite"/>
    </source>
</evidence>
<organism evidence="5">
    <name type="scientific">Hypsibius dujardini</name>
    <name type="common">Water bear</name>
    <name type="synonym">Macrobiotus dujardini</name>
    <dbReference type="NCBI Taxonomy" id="232323"/>
    <lineage>
        <taxon>Eukaryota</taxon>
        <taxon>Metazoa</taxon>
        <taxon>Ecdysozoa</taxon>
        <taxon>Tardigrada</taxon>
        <taxon>Eutardigrada</taxon>
        <taxon>Parachela</taxon>
        <taxon>Hypsibioidea</taxon>
        <taxon>Hypsibiidae</taxon>
        <taxon>Hypsibius</taxon>
    </lineage>
</organism>
<dbReference type="Pfam" id="PF10170">
    <property type="entry name" value="C6_DPF"/>
    <property type="match status" value="1"/>
</dbReference>
<name>A0A0U3BGS0_HYPDU</name>
<dbReference type="InterPro" id="IPR018785">
    <property type="entry name" value="CDPF1_dom"/>
</dbReference>
<dbReference type="PANTHER" id="PTHR31849:SF1">
    <property type="entry name" value="CYSTEINE-RICH DPF MOTIF DOMAIN-CONTAINING PROTEIN 1"/>
    <property type="match status" value="1"/>
</dbReference>
<feature type="compositionally biased region" description="Polar residues" evidence="3">
    <location>
        <begin position="118"/>
        <end position="132"/>
    </location>
</feature>
<evidence type="ECO:0000256" key="1">
    <source>
        <dbReference type="ARBA" id="ARBA00007917"/>
    </source>
</evidence>
<evidence type="ECO:0000313" key="5">
    <source>
        <dbReference type="EMBL" id="ALT32082.1"/>
    </source>
</evidence>